<feature type="transmembrane region" description="Helical" evidence="10">
    <location>
        <begin position="156"/>
        <end position="174"/>
    </location>
</feature>
<dbReference type="PANTHER" id="PTHR47019:SF1">
    <property type="entry name" value="LIPID II FLIPPASE MURJ"/>
    <property type="match status" value="1"/>
</dbReference>
<evidence type="ECO:0000256" key="5">
    <source>
        <dbReference type="ARBA" id="ARBA00022984"/>
    </source>
</evidence>
<keyword evidence="7 10" id="KW-0472">Membrane</keyword>
<name>A0ABW6CD23_RAHSY</name>
<dbReference type="RefSeq" id="WP_166860746.1">
    <property type="nucleotide sequence ID" value="NZ_JAADJV010000002.1"/>
</dbReference>
<dbReference type="EMBL" id="JBHUCJ010000034">
    <property type="protein sequence ID" value="MFD3224769.1"/>
    <property type="molecule type" value="Genomic_DNA"/>
</dbReference>
<protein>
    <submittedName>
        <fullName evidence="11">Murein biosynthesis integral membrane protein MurJ</fullName>
    </submittedName>
</protein>
<dbReference type="Pfam" id="PF03023">
    <property type="entry name" value="MurJ"/>
    <property type="match status" value="1"/>
</dbReference>
<comment type="subcellular location">
    <subcellularLocation>
        <location evidence="1">Cell membrane</location>
        <topology evidence="1">Multi-pass membrane protein</topology>
    </subcellularLocation>
</comment>
<dbReference type="InterPro" id="IPR004268">
    <property type="entry name" value="MurJ"/>
</dbReference>
<feature type="transmembrane region" description="Helical" evidence="10">
    <location>
        <begin position="430"/>
        <end position="448"/>
    </location>
</feature>
<comment type="similarity">
    <text evidence="9">Belongs to the MurJ/MviN family.</text>
</comment>
<evidence type="ECO:0000313" key="11">
    <source>
        <dbReference type="EMBL" id="MFD3224769.1"/>
    </source>
</evidence>
<evidence type="ECO:0000256" key="2">
    <source>
        <dbReference type="ARBA" id="ARBA00022475"/>
    </source>
</evidence>
<feature type="transmembrane region" description="Helical" evidence="10">
    <location>
        <begin position="301"/>
        <end position="328"/>
    </location>
</feature>
<accession>A0ABW6CD23</accession>
<evidence type="ECO:0000256" key="8">
    <source>
        <dbReference type="ARBA" id="ARBA00060041"/>
    </source>
</evidence>
<keyword evidence="12" id="KW-1185">Reference proteome</keyword>
<sequence>MRKAIVSLISGNLLSKALGLIREVIVAALFGTGYINGAYRVAQTGTLVPVNFLVSDSLTAFIPLYKKFHSESVNKGQLFFWSMQVIFLIFSVILTSCAILFVDFWLNVIAPGLDERTRDLSRSMLIIMSLGITLYLSSALINYVEMAHDDFLPMSMRPSIQNFGMLLGALFAYIIGNPIYLAWGFTFSYLVFFIWVLIRGLNKGILNLPEKIDSKTLKSVILNFWRTLRPLIFLPFLYQGNIAVERAVATLISITAVSALDYAKFITETLLLVVSTPVALAGLASWGGLQPEHIKARLIETFSLLILFAVPVSLFLGVHANLVVTILFARGKFDSTSIEVTTHILQGMSLGLWANVISYVLIKALNAQFNNKKVMLIMTLGLIVNASFNILFYQFFKEMTLGLGYSLYGIITLAGCIYSLGIWGETSKKFYIIILSSCIYMLISSYEIPISNLYLNFLINGVLFLIFWSAVITLIPSLRGSFAGMIRHKRG</sequence>
<evidence type="ECO:0000256" key="9">
    <source>
        <dbReference type="ARBA" id="ARBA00061532"/>
    </source>
</evidence>
<evidence type="ECO:0000256" key="6">
    <source>
        <dbReference type="ARBA" id="ARBA00022989"/>
    </source>
</evidence>
<keyword evidence="2" id="KW-1003">Cell membrane</keyword>
<feature type="transmembrane region" description="Helical" evidence="10">
    <location>
        <begin position="454"/>
        <end position="478"/>
    </location>
</feature>
<evidence type="ECO:0000256" key="1">
    <source>
        <dbReference type="ARBA" id="ARBA00004651"/>
    </source>
</evidence>
<comment type="function">
    <text evidence="8">Involved in peptidoglycan biosynthesis. Transports lipid-linked peptidoglycan precursors from the inner to the outer leaflet of the cytoplasmic membrane.</text>
</comment>
<evidence type="ECO:0000256" key="4">
    <source>
        <dbReference type="ARBA" id="ARBA00022960"/>
    </source>
</evidence>
<comment type="caution">
    <text evidence="11">The sequence shown here is derived from an EMBL/GenBank/DDBJ whole genome shotgun (WGS) entry which is preliminary data.</text>
</comment>
<feature type="transmembrane region" description="Helical" evidence="10">
    <location>
        <begin position="122"/>
        <end position="144"/>
    </location>
</feature>
<proteinExistence type="inferred from homology"/>
<feature type="transmembrane region" description="Helical" evidence="10">
    <location>
        <begin position="270"/>
        <end position="289"/>
    </location>
</feature>
<feature type="transmembrane region" description="Helical" evidence="10">
    <location>
        <begin position="45"/>
        <end position="66"/>
    </location>
</feature>
<feature type="transmembrane region" description="Helical" evidence="10">
    <location>
        <begin position="180"/>
        <end position="198"/>
    </location>
</feature>
<organism evidence="11 12">
    <name type="scientific">Rahnella sp. (strain Y9602)</name>
    <dbReference type="NCBI Taxonomy" id="2703885"/>
    <lineage>
        <taxon>Bacteria</taxon>
        <taxon>Pseudomonadati</taxon>
        <taxon>Pseudomonadota</taxon>
        <taxon>Gammaproteobacteria</taxon>
        <taxon>Enterobacterales</taxon>
        <taxon>Yersiniaceae</taxon>
        <taxon>Rahnella</taxon>
    </lineage>
</organism>
<feature type="transmembrane region" description="Helical" evidence="10">
    <location>
        <begin position="78"/>
        <end position="102"/>
    </location>
</feature>
<evidence type="ECO:0000256" key="10">
    <source>
        <dbReference type="SAM" id="Phobius"/>
    </source>
</evidence>
<feature type="transmembrane region" description="Helical" evidence="10">
    <location>
        <begin position="374"/>
        <end position="396"/>
    </location>
</feature>
<feature type="transmembrane region" description="Helical" evidence="10">
    <location>
        <begin position="340"/>
        <end position="362"/>
    </location>
</feature>
<keyword evidence="4" id="KW-0133">Cell shape</keyword>
<feature type="transmembrane region" description="Helical" evidence="10">
    <location>
        <begin position="402"/>
        <end position="423"/>
    </location>
</feature>
<dbReference type="Proteomes" id="UP001598201">
    <property type="component" value="Unassembled WGS sequence"/>
</dbReference>
<keyword evidence="5" id="KW-0573">Peptidoglycan synthesis</keyword>
<gene>
    <name evidence="11" type="primary">murJ</name>
    <name evidence="11" type="ORF">ACFPK4_14585</name>
</gene>
<keyword evidence="3 10" id="KW-0812">Transmembrane</keyword>
<dbReference type="PANTHER" id="PTHR47019">
    <property type="entry name" value="LIPID II FLIPPASE MURJ"/>
    <property type="match status" value="1"/>
</dbReference>
<evidence type="ECO:0000313" key="12">
    <source>
        <dbReference type="Proteomes" id="UP001598201"/>
    </source>
</evidence>
<reference evidence="11 12" key="1">
    <citation type="submission" date="2024-09" db="EMBL/GenBank/DDBJ databases">
        <title>Genomes of Rahnella.</title>
        <authorList>
            <person name="Mnguni F.C."/>
            <person name="Shin G.Y."/>
            <person name="Coutinho T."/>
        </authorList>
    </citation>
    <scope>NUCLEOTIDE SEQUENCE [LARGE SCALE GENOMIC DNA]</scope>
    <source>
        <strain evidence="11 12">20WA0057</strain>
    </source>
</reference>
<evidence type="ECO:0000256" key="7">
    <source>
        <dbReference type="ARBA" id="ARBA00023136"/>
    </source>
</evidence>
<dbReference type="InterPro" id="IPR051050">
    <property type="entry name" value="Lipid_II_flippase_MurJ/MviN"/>
</dbReference>
<keyword evidence="6 10" id="KW-1133">Transmembrane helix</keyword>
<evidence type="ECO:0000256" key="3">
    <source>
        <dbReference type="ARBA" id="ARBA00022692"/>
    </source>
</evidence>
<feature type="transmembrane region" description="Helical" evidence="10">
    <location>
        <begin position="20"/>
        <end position="39"/>
    </location>
</feature>